<gene>
    <name evidence="3" type="ORF">CCMP2556_LOCUS24462</name>
</gene>
<feature type="region of interest" description="Disordered" evidence="1">
    <location>
        <begin position="1322"/>
        <end position="1401"/>
    </location>
</feature>
<dbReference type="EMBL" id="CAXAMN010016047">
    <property type="protein sequence ID" value="CAK9047239.1"/>
    <property type="molecule type" value="Genomic_DNA"/>
</dbReference>
<dbReference type="PROSITE" id="PS50092">
    <property type="entry name" value="TSP1"/>
    <property type="match status" value="1"/>
</dbReference>
<dbReference type="InterPro" id="IPR000884">
    <property type="entry name" value="TSP1_rpt"/>
</dbReference>
<dbReference type="SMART" id="SM00209">
    <property type="entry name" value="TSP1"/>
    <property type="match status" value="1"/>
</dbReference>
<feature type="compositionally biased region" description="Low complexity" evidence="1">
    <location>
        <begin position="1239"/>
        <end position="1253"/>
    </location>
</feature>
<feature type="compositionally biased region" description="Basic and acidic residues" evidence="1">
    <location>
        <begin position="1425"/>
        <end position="1435"/>
    </location>
</feature>
<feature type="compositionally biased region" description="Basic and acidic residues" evidence="1">
    <location>
        <begin position="1495"/>
        <end position="1519"/>
    </location>
</feature>
<feature type="compositionally biased region" description="Pro residues" evidence="1">
    <location>
        <begin position="1223"/>
        <end position="1238"/>
    </location>
</feature>
<accession>A0ABP0M8Z1</accession>
<feature type="region of interest" description="Disordered" evidence="1">
    <location>
        <begin position="1414"/>
        <end position="1567"/>
    </location>
</feature>
<feature type="chain" id="PRO_5045548226" evidence="2">
    <location>
        <begin position="18"/>
        <end position="1752"/>
    </location>
</feature>
<organism evidence="3 4">
    <name type="scientific">Durusdinium trenchii</name>
    <dbReference type="NCBI Taxonomy" id="1381693"/>
    <lineage>
        <taxon>Eukaryota</taxon>
        <taxon>Sar</taxon>
        <taxon>Alveolata</taxon>
        <taxon>Dinophyceae</taxon>
        <taxon>Suessiales</taxon>
        <taxon>Symbiodiniaceae</taxon>
        <taxon>Durusdinium</taxon>
    </lineage>
</organism>
<evidence type="ECO:0000313" key="3">
    <source>
        <dbReference type="EMBL" id="CAK9047239.1"/>
    </source>
</evidence>
<feature type="region of interest" description="Disordered" evidence="1">
    <location>
        <begin position="1076"/>
        <end position="1253"/>
    </location>
</feature>
<keyword evidence="4" id="KW-1185">Reference proteome</keyword>
<feature type="signal peptide" evidence="2">
    <location>
        <begin position="1"/>
        <end position="17"/>
    </location>
</feature>
<feature type="compositionally biased region" description="Basic and acidic residues" evidence="1">
    <location>
        <begin position="1390"/>
        <end position="1401"/>
    </location>
</feature>
<evidence type="ECO:0000256" key="1">
    <source>
        <dbReference type="SAM" id="MobiDB-lite"/>
    </source>
</evidence>
<feature type="compositionally biased region" description="Basic and acidic residues" evidence="1">
    <location>
        <begin position="1160"/>
        <end position="1178"/>
    </location>
</feature>
<protein>
    <submittedName>
        <fullName evidence="3">Uncharacterized protein</fullName>
    </submittedName>
</protein>
<evidence type="ECO:0000313" key="4">
    <source>
        <dbReference type="Proteomes" id="UP001642484"/>
    </source>
</evidence>
<reference evidence="3 4" key="1">
    <citation type="submission" date="2024-02" db="EMBL/GenBank/DDBJ databases">
        <authorList>
            <person name="Chen Y."/>
            <person name="Shah S."/>
            <person name="Dougan E. K."/>
            <person name="Thang M."/>
            <person name="Chan C."/>
        </authorList>
    </citation>
    <scope>NUCLEOTIDE SEQUENCE [LARGE SCALE GENOMIC DNA]</scope>
</reference>
<feature type="compositionally biased region" description="Basic and acidic residues" evidence="1">
    <location>
        <begin position="1089"/>
        <end position="1102"/>
    </location>
</feature>
<dbReference type="Proteomes" id="UP001642484">
    <property type="component" value="Unassembled WGS sequence"/>
</dbReference>
<evidence type="ECO:0000256" key="2">
    <source>
        <dbReference type="SAM" id="SignalP"/>
    </source>
</evidence>
<name>A0ABP0M8Z1_9DINO</name>
<comment type="caution">
    <text evidence="3">The sequence shown here is derived from an EMBL/GenBank/DDBJ whole genome shotgun (WGS) entry which is preliminary data.</text>
</comment>
<feature type="region of interest" description="Disordered" evidence="1">
    <location>
        <begin position="1622"/>
        <end position="1665"/>
    </location>
</feature>
<sequence length="1752" mass="186698">MLVLIGLLGVWPCLVLGTHGPDGFSEVFTMPGASFKLELHGPGITSKDRAIIREAGTECPGRSDKADSNARKNSISVATYVYHAQGAYEPSPLVHSGPNVASANFPGWLTASWYPVQLRMAGSSRICYCAARAEEEAGSPMLNPNESPCDLDYAVYRLVGAAYAMGIKHSTSIGACMVLSDGTLQENCQLTIHADRGGLSAEDSADLVSGDPAQICGEAPAGTTLQPRQGDAFAWTFQVPSGATVENWHATTSELGTQHVLKVCYCVKPSASSGTSICALSDWQNAGMLSLVGFSGSPAEVHCYRGQRCRLGRPAFGMSKGDAVLAVPGNSTCSNVESLQFGASTPISVLGGGTAVAHIDVKNYVDNLATVCFCSAAVSGIFGCQNAQGRAFSMLMGYVRSGGLEAGVRMDCIPTSSSCPSTPFYLQGDDAAVARRGKLFLAELKYRPCEDLTSADVQQARFEDTGESVRVEMPWPIRSGRYAVCFCEDSLGCPQVHQQTTLQHVGELRVLGAITSVELSTQPGFSTVPLKVRIEEPATGIRCCADAQGINIDCVDLQASATPGEFLSSPGTFRFPLVLQEPLEISDDPLNVNVSCAAMGESGLCAQNGTGPELGTFPCRQVEPLQVQLKAQPLAWKPPWRIPVNSTLGLEALAEPAGYASQLKAVEDEETAPSGICKTLSSQHFHSLPCKGTECVDQDFARGQVPGHYELCVCEAEAVPMSLICQGWHHLGHLEVFGPLQLKHALHGSVGEAMHIDLDGLGFSSGDSLVSVPLDSELMRPETACIGEGRILAPLSTVHSPHEWSTSSLHFIATLSEGTHALCWLPPGNGQLPYYLGFAEIFGERITIAGCLVTPWELLQPCSAECGAGREIWYRRVLGVVEAGADCSTFEEDRFCMKPACPAVVSSWRSSPAEPQASDAMELRIVGVNLTNNLHGVLVLNDGSATSDQQGLCRYDSHVAAMAKCSGNSDEKVCSFPRSPSQGSYQVCLCMADGPKCQAFLPALGNLQILGVQVLEDESIAGPILICLSILLIMALVPLLLFPRLRKRLWIRLTGMLRKLCRRNSKVLKVMALPTKSATASEAEEDQTHEEKQIDKDFDDKVSSTLQPEEEPEEPMSDSPRGAKIPVCRGDRSDQESSVASGDDNPPHPDVPDVPEPDVDGCKTPEDLAKEPKERIPEIEVIPEPEPLKKSTAVQEEQKEAVQEEAEEAGVSIKEKANAKLPIPRPLPPPPLRSPPRRLPSLPLSPNRSPVSPAAMEALSRATMILEGKNEDGERKLGKYSASIKALSTHMAGQDATLLSQELVKAEAAGVGAELLEKAAEKLRELQETETPRADDEDEEGAGIGVESEENQAETPQEVEDESAADPEADEAETLEEAAEVKDSVVPTKLEADADGKEVKGAELGAASAAKTLKEAGGSLVDADTEVKSEGEVKELPAAGETPKGVHDTPLPSDDAEAAVQVTKVEILKTTSGSLVDADAEVKSDGEDNPPDADETAKGAHDDDSAVEAKDSDAPAKPEPDDETEEVTKVEILKTTSGSLVDAGAEVKSDGEDNPPDADETAKGAHDDDSAVEAVLFVLKVELSSTRLLLRQFLLQRELLLMVVCNILVKHVMAMCRPFTGSSMMRGHPGEDPFSLPKRPERPQRPELGNGVPKEKKKSTPIRPSLMGSTLIDGGTLMLWKFSRAKLPRAAPVCRSTADLSEASAEGAMKRGALHGLLDDIVKVVRAHVGEALDLHCPSKGSAVTIGWGSTR</sequence>
<proteinExistence type="predicted"/>
<feature type="compositionally biased region" description="Acidic residues" evidence="1">
    <location>
        <begin position="1335"/>
        <end position="1378"/>
    </location>
</feature>
<keyword evidence="2" id="KW-0732">Signal</keyword>
<feature type="compositionally biased region" description="Basic and acidic residues" evidence="1">
    <location>
        <begin position="1322"/>
        <end position="1334"/>
    </location>
</feature>